<dbReference type="HOGENOM" id="CLU_126996_0_0_2"/>
<dbReference type="Pfam" id="PF04307">
    <property type="entry name" value="YdjM"/>
    <property type="match status" value="1"/>
</dbReference>
<evidence type="ECO:0000313" key="2">
    <source>
        <dbReference type="EMBL" id="AKB15890.1"/>
    </source>
</evidence>
<dbReference type="EMBL" id="CP009502">
    <property type="protein sequence ID" value="AKB15890.1"/>
    <property type="molecule type" value="Genomic_DNA"/>
</dbReference>
<organism evidence="2 3">
    <name type="scientific">Methanosarcina thermophila CHTI-55</name>
    <dbReference type="NCBI Taxonomy" id="1434121"/>
    <lineage>
        <taxon>Archaea</taxon>
        <taxon>Methanobacteriati</taxon>
        <taxon>Methanobacteriota</taxon>
        <taxon>Stenosarchaea group</taxon>
        <taxon>Methanomicrobia</taxon>
        <taxon>Methanosarcinales</taxon>
        <taxon>Methanosarcinaceae</taxon>
        <taxon>Methanosarcina</taxon>
    </lineage>
</organism>
<dbReference type="KEGG" id="mthe:MSTHC_1572"/>
<feature type="transmembrane region" description="Helical" evidence="1">
    <location>
        <begin position="170"/>
        <end position="189"/>
    </location>
</feature>
<feature type="transmembrane region" description="Helical" evidence="1">
    <location>
        <begin position="20"/>
        <end position="40"/>
    </location>
</feature>
<dbReference type="PATRIC" id="fig|1434121.4.peg.1933"/>
<name>A0A0E3NDP9_METTE</name>
<feature type="transmembrane region" description="Helical" evidence="1">
    <location>
        <begin position="82"/>
        <end position="103"/>
    </location>
</feature>
<dbReference type="Proteomes" id="UP000056925">
    <property type="component" value="Chromosome"/>
</dbReference>
<keyword evidence="1" id="KW-1133">Transmembrane helix</keyword>
<gene>
    <name evidence="2" type="ORF">MSTHC_1572</name>
</gene>
<sequence length="192" mass="22134">MCRQVIRQAGSKIINKLVTIFSLMLIFGHIGITLGIFYLLNRLSSKNNFMAYFPWIAFGALLPDFIDKPLGRIILFDIIGSGRIFAHTLLFGFLLVLAGYYLYNRGKPELLVISGASFCHLLEDEMWNYPGAFFWPLFGWEFPKDTISGSFIEYLMIVFSRAYDPRYREVFISEIIGLLIIVFLTASIFKRK</sequence>
<dbReference type="InterPro" id="IPR007404">
    <property type="entry name" value="YdjM-like"/>
</dbReference>
<evidence type="ECO:0000256" key="1">
    <source>
        <dbReference type="SAM" id="Phobius"/>
    </source>
</evidence>
<evidence type="ECO:0008006" key="4">
    <source>
        <dbReference type="Google" id="ProtNLM"/>
    </source>
</evidence>
<feature type="transmembrane region" description="Helical" evidence="1">
    <location>
        <begin position="52"/>
        <end position="70"/>
    </location>
</feature>
<protein>
    <recommendedName>
        <fullName evidence="4">Membrane-bound metal-dependent hydrolase</fullName>
    </recommendedName>
</protein>
<dbReference type="AlphaFoldDB" id="A0A0E3NDP9"/>
<proteinExistence type="predicted"/>
<evidence type="ECO:0000313" key="3">
    <source>
        <dbReference type="Proteomes" id="UP000056925"/>
    </source>
</evidence>
<keyword evidence="1" id="KW-0812">Transmembrane</keyword>
<reference evidence="2 3" key="1">
    <citation type="submission" date="2014-07" db="EMBL/GenBank/DDBJ databases">
        <title>Methanogenic archaea and the global carbon cycle.</title>
        <authorList>
            <person name="Henriksen J.R."/>
            <person name="Luke J."/>
            <person name="Reinhart S."/>
            <person name="Benedict M.N."/>
            <person name="Youngblut N.D."/>
            <person name="Metcalf M.E."/>
            <person name="Whitaker R.J."/>
            <person name="Metcalf W.W."/>
        </authorList>
    </citation>
    <scope>NUCLEOTIDE SEQUENCE [LARGE SCALE GENOMIC DNA]</scope>
    <source>
        <strain evidence="2 3">CHTI-55</strain>
    </source>
</reference>
<keyword evidence="1" id="KW-0472">Membrane</keyword>
<accession>A0A0E3NDP9</accession>